<name>A0ABY8NHQ5_9GAMM</name>
<dbReference type="InterPro" id="IPR018060">
    <property type="entry name" value="HTH_AraC"/>
</dbReference>
<evidence type="ECO:0000256" key="1">
    <source>
        <dbReference type="ARBA" id="ARBA00023015"/>
    </source>
</evidence>
<dbReference type="PROSITE" id="PS00041">
    <property type="entry name" value="HTH_ARAC_FAMILY_1"/>
    <property type="match status" value="1"/>
</dbReference>
<dbReference type="InterPro" id="IPR018062">
    <property type="entry name" value="HTH_AraC-typ_CS"/>
</dbReference>
<evidence type="ECO:0000256" key="3">
    <source>
        <dbReference type="ARBA" id="ARBA00023163"/>
    </source>
</evidence>
<dbReference type="Proteomes" id="UP001236500">
    <property type="component" value="Chromosome"/>
</dbReference>
<dbReference type="Gene3D" id="1.10.10.60">
    <property type="entry name" value="Homeodomain-like"/>
    <property type="match status" value="1"/>
</dbReference>
<protein>
    <submittedName>
        <fullName evidence="5">AraC family transcriptional regulator</fullName>
    </submittedName>
</protein>
<evidence type="ECO:0000313" key="5">
    <source>
        <dbReference type="EMBL" id="WGL17889.1"/>
    </source>
</evidence>
<accession>A0ABY8NHQ5</accession>
<dbReference type="PANTHER" id="PTHR47893">
    <property type="entry name" value="REGULATORY PROTEIN PCHR"/>
    <property type="match status" value="1"/>
</dbReference>
<dbReference type="InterPro" id="IPR009057">
    <property type="entry name" value="Homeodomain-like_sf"/>
</dbReference>
<reference evidence="5 6" key="1">
    <citation type="submission" date="2023-02" db="EMBL/GenBank/DDBJ databases">
        <title>Description and genomic characterization of Microbulbifer bruguierae sp. nov., isolated from the sediment of mangrove plant Bruguiera sexangula.</title>
        <authorList>
            <person name="Long M."/>
        </authorList>
    </citation>
    <scope>NUCLEOTIDE SEQUENCE [LARGE SCALE GENOMIC DNA]</scope>
    <source>
        <strain evidence="5 6">H12</strain>
    </source>
</reference>
<keyword evidence="1" id="KW-0805">Transcription regulation</keyword>
<dbReference type="SUPFAM" id="SSF46689">
    <property type="entry name" value="Homeodomain-like"/>
    <property type="match status" value="1"/>
</dbReference>
<keyword evidence="3" id="KW-0804">Transcription</keyword>
<dbReference type="PROSITE" id="PS01124">
    <property type="entry name" value="HTH_ARAC_FAMILY_2"/>
    <property type="match status" value="1"/>
</dbReference>
<dbReference type="PANTHER" id="PTHR47893:SF1">
    <property type="entry name" value="REGULATORY PROTEIN PCHR"/>
    <property type="match status" value="1"/>
</dbReference>
<dbReference type="InterPro" id="IPR053142">
    <property type="entry name" value="PchR_regulatory_protein"/>
</dbReference>
<dbReference type="RefSeq" id="WP_280321813.1">
    <property type="nucleotide sequence ID" value="NZ_CP118605.1"/>
</dbReference>
<keyword evidence="2" id="KW-0238">DNA-binding</keyword>
<feature type="domain" description="HTH araC/xylS-type" evidence="4">
    <location>
        <begin position="246"/>
        <end position="344"/>
    </location>
</feature>
<evidence type="ECO:0000313" key="6">
    <source>
        <dbReference type="Proteomes" id="UP001236500"/>
    </source>
</evidence>
<dbReference type="EMBL" id="CP118605">
    <property type="protein sequence ID" value="WGL17889.1"/>
    <property type="molecule type" value="Genomic_DNA"/>
</dbReference>
<sequence length="353" mass="39961">MLYGDEYYIEVPPGLELEDTPTSRLEQMFSDAQQLTRFSTTPDHHAIHDLGSERFDGLLSYRINKDRLIDINEVIPRARLVVRNEVADIISFQFVSTVKRSEYLGGHKHVHNLGPALIVSVIPEREVTYRLPTPNVQIRHVVVHATLSNLLEQAGEDPATYPHWLRQCINGDDSKPRQRVFFLEDVQRDSIWSCFHIPVSGTLLKHWISAKFDELLCVGLQILKTSGSQMQTPVVDTDLPYSKKIHRARTILSMEYANPPPLPKLAQQLGISETRLKSGFKSMFGNTIMQYCIHQRIEAAKLLLADNRLSIAEIGNIVGYEDHSAFSRAFRRGCGQTPKGWRQAAQGLGNPTP</sequence>
<organism evidence="5 6">
    <name type="scientific">Microbulbifer bruguierae</name>
    <dbReference type="NCBI Taxonomy" id="3029061"/>
    <lineage>
        <taxon>Bacteria</taxon>
        <taxon>Pseudomonadati</taxon>
        <taxon>Pseudomonadota</taxon>
        <taxon>Gammaproteobacteria</taxon>
        <taxon>Cellvibrionales</taxon>
        <taxon>Microbulbiferaceae</taxon>
        <taxon>Microbulbifer</taxon>
    </lineage>
</organism>
<keyword evidence="6" id="KW-1185">Reference proteome</keyword>
<dbReference type="Pfam" id="PF12833">
    <property type="entry name" value="HTH_18"/>
    <property type="match status" value="1"/>
</dbReference>
<gene>
    <name evidence="5" type="ORF">PVT68_06220</name>
</gene>
<evidence type="ECO:0000259" key="4">
    <source>
        <dbReference type="PROSITE" id="PS01124"/>
    </source>
</evidence>
<evidence type="ECO:0000256" key="2">
    <source>
        <dbReference type="ARBA" id="ARBA00023125"/>
    </source>
</evidence>
<dbReference type="SMART" id="SM00342">
    <property type="entry name" value="HTH_ARAC"/>
    <property type="match status" value="1"/>
</dbReference>
<proteinExistence type="predicted"/>